<dbReference type="RefSeq" id="WP_188073600.1">
    <property type="nucleotide sequence ID" value="NZ_BSPS01000069.1"/>
</dbReference>
<sequence length="138" mass="14303">MPNIHKGEASFTTSDGETYHLVMDFNAFAIAEDAADMDLNSLLRAVSPDVDPATGKVVRQPRIKHLGALLHGALQARHPGITHRQAINLLGSGEEVGAAIAKALSGAMLKDGTESAEGKAPAAPGTGTKPKKAGRSQD</sequence>
<reference evidence="2 3" key="1">
    <citation type="submission" date="2020-08" db="EMBL/GenBank/DDBJ databases">
        <title>Genomic Encyclopedia of Type Strains, Phase IV (KMG-IV): sequencing the most valuable type-strain genomes for metagenomic binning, comparative biology and taxonomic classification.</title>
        <authorList>
            <person name="Goeker M."/>
        </authorList>
    </citation>
    <scope>NUCLEOTIDE SEQUENCE [LARGE SCALE GENOMIC DNA]</scope>
    <source>
        <strain evidence="2 3">DSM 26189</strain>
    </source>
</reference>
<feature type="region of interest" description="Disordered" evidence="1">
    <location>
        <begin position="110"/>
        <end position="138"/>
    </location>
</feature>
<evidence type="ECO:0000313" key="3">
    <source>
        <dbReference type="Proteomes" id="UP000571950"/>
    </source>
</evidence>
<comment type="caution">
    <text evidence="2">The sequence shown here is derived from an EMBL/GenBank/DDBJ whole genome shotgun (WGS) entry which is preliminary data.</text>
</comment>
<proteinExistence type="predicted"/>
<protein>
    <submittedName>
        <fullName evidence="2">Uncharacterized protein</fullName>
    </submittedName>
</protein>
<dbReference type="Proteomes" id="UP000571950">
    <property type="component" value="Unassembled WGS sequence"/>
</dbReference>
<name>A0A7W6FRM8_9SPHN</name>
<dbReference type="EMBL" id="JACIDT010000022">
    <property type="protein sequence ID" value="MBB3928316.1"/>
    <property type="molecule type" value="Genomic_DNA"/>
</dbReference>
<keyword evidence="3" id="KW-1185">Reference proteome</keyword>
<organism evidence="2 3">
    <name type="scientific">Sphingobium jiangsuense</name>
    <dbReference type="NCBI Taxonomy" id="870476"/>
    <lineage>
        <taxon>Bacteria</taxon>
        <taxon>Pseudomonadati</taxon>
        <taxon>Pseudomonadota</taxon>
        <taxon>Alphaproteobacteria</taxon>
        <taxon>Sphingomonadales</taxon>
        <taxon>Sphingomonadaceae</taxon>
        <taxon>Sphingobium</taxon>
    </lineage>
</organism>
<accession>A0A7W6FRM8</accession>
<evidence type="ECO:0000313" key="2">
    <source>
        <dbReference type="EMBL" id="MBB3928316.1"/>
    </source>
</evidence>
<gene>
    <name evidence="2" type="ORF">GGR43_004060</name>
</gene>
<dbReference type="AlphaFoldDB" id="A0A7W6FRM8"/>
<evidence type="ECO:0000256" key="1">
    <source>
        <dbReference type="SAM" id="MobiDB-lite"/>
    </source>
</evidence>
<feature type="compositionally biased region" description="Basic residues" evidence="1">
    <location>
        <begin position="129"/>
        <end position="138"/>
    </location>
</feature>